<name>A0A3N4UZZ1_9RHOB</name>
<reference evidence="1 2" key="1">
    <citation type="submission" date="2018-11" db="EMBL/GenBank/DDBJ databases">
        <title>Genomic Encyclopedia of Type Strains, Phase IV (KMG-IV): sequencing the most valuable type-strain genomes for metagenomic binning, comparative biology and taxonomic classification.</title>
        <authorList>
            <person name="Goeker M."/>
        </authorList>
    </citation>
    <scope>NUCLEOTIDE SEQUENCE [LARGE SCALE GENOMIC DNA]</scope>
    <source>
        <strain evidence="1 2">DSM 104731</strain>
    </source>
</reference>
<dbReference type="Proteomes" id="UP000269689">
    <property type="component" value="Unassembled WGS sequence"/>
</dbReference>
<keyword evidence="2" id="KW-1185">Reference proteome</keyword>
<organism evidence="1 2">
    <name type="scientific">Pacificibacter maritimus</name>
    <dbReference type="NCBI Taxonomy" id="762213"/>
    <lineage>
        <taxon>Bacteria</taxon>
        <taxon>Pseudomonadati</taxon>
        <taxon>Pseudomonadota</taxon>
        <taxon>Alphaproteobacteria</taxon>
        <taxon>Rhodobacterales</taxon>
        <taxon>Roseobacteraceae</taxon>
        <taxon>Pacificibacter</taxon>
    </lineage>
</organism>
<protein>
    <recommendedName>
        <fullName evidence="3">Sulfotransferase family protein</fullName>
    </recommendedName>
</protein>
<comment type="caution">
    <text evidence="1">The sequence shown here is derived from an EMBL/GenBank/DDBJ whole genome shotgun (WGS) entry which is preliminary data.</text>
</comment>
<evidence type="ECO:0008006" key="3">
    <source>
        <dbReference type="Google" id="ProtNLM"/>
    </source>
</evidence>
<dbReference type="RefSeq" id="WP_123792648.1">
    <property type="nucleotide sequence ID" value="NZ_RKQK01000002.1"/>
</dbReference>
<accession>A0A3N4UZZ1</accession>
<evidence type="ECO:0000313" key="1">
    <source>
        <dbReference type="EMBL" id="RPE67170.1"/>
    </source>
</evidence>
<dbReference type="OrthoDB" id="7816979at2"/>
<dbReference type="EMBL" id="RKQK01000002">
    <property type="protein sequence ID" value="RPE67170.1"/>
    <property type="molecule type" value="Genomic_DNA"/>
</dbReference>
<dbReference type="AlphaFoldDB" id="A0A3N4UZZ1"/>
<evidence type="ECO:0000313" key="2">
    <source>
        <dbReference type="Proteomes" id="UP000269689"/>
    </source>
</evidence>
<proteinExistence type="predicted"/>
<sequence length="300" mass="33468">MRITLHIGAHHTRTPRLVSAINAGKKAFARENIFAPGPASYRPIISKALSQLDGLPPIDEEEDAVLAEILGDKTDAEHLIMINEDWAGERALMFKGAQLYTNIGETVQRVAELFSKHELRISMAIRNPAFLINAAQTVKVPPISLKWFLKSNDPMDLSWQAPVDQVQKVLPNAKITMWCEEDTPLIWPRILRKIAGLPEDAPVRGALLAIEDALKPEGVARLRTFLRNHTLSTPQQYERSILAFLDKYADETVMSAACSVPGWTGQTVYDLSQNYEGDITALSKREGIDFILPYTQDDLA</sequence>
<gene>
    <name evidence="1" type="ORF">EDD53_1574</name>
</gene>